<accession>A0A4Z0D3T0</accession>
<dbReference type="InterPro" id="IPR007221">
    <property type="entry name" value="MreC"/>
</dbReference>
<feature type="domain" description="Rod shape-determining protein MreC beta-barrel core" evidence="7">
    <location>
        <begin position="122"/>
        <end position="277"/>
    </location>
</feature>
<evidence type="ECO:0000313" key="8">
    <source>
        <dbReference type="EMBL" id="TFZ40015.1"/>
    </source>
</evidence>
<evidence type="ECO:0000256" key="3">
    <source>
        <dbReference type="ARBA" id="ARBA00022960"/>
    </source>
</evidence>
<dbReference type="PANTHER" id="PTHR34138:SF1">
    <property type="entry name" value="CELL SHAPE-DETERMINING PROTEIN MREC"/>
    <property type="match status" value="1"/>
</dbReference>
<evidence type="ECO:0000256" key="4">
    <source>
        <dbReference type="ARBA" id="ARBA00032089"/>
    </source>
</evidence>
<evidence type="ECO:0000259" key="7">
    <source>
        <dbReference type="Pfam" id="PF04085"/>
    </source>
</evidence>
<sequence length="277" mass="31135">MYFFKKYKEMIFVIVIAVILIVTIGLTSRRSEPMSKFENLLGGVLTPLNKVTNSIMHGISGIITSVSDTINAKEENIILKKEIEKLESENRDLRNIIGKSDYLLKEQKLLETTKYNIVKAEVIGREPENWFDVFTLDKGENDGLEIGDTVIDAVEIDNNVYQEGLVGRIVDIGDNWSKVVSITNEKNSVAFKIIRTQDGGIIAGSSDNIIEGLLFDYEADVIIGDLVYTSGLGEVYQKDIFIGEVSDIIDNQEELTKKIIIKPAVNFKKLYNVYVIK</sequence>
<dbReference type="EMBL" id="SRIB01000007">
    <property type="protein sequence ID" value="TFZ40015.1"/>
    <property type="molecule type" value="Genomic_DNA"/>
</dbReference>
<dbReference type="AlphaFoldDB" id="A0A4Z0D3T0"/>
<gene>
    <name evidence="8" type="primary">mreC</name>
    <name evidence="8" type="ORF">E4100_05795</name>
</gene>
<dbReference type="Pfam" id="PF04085">
    <property type="entry name" value="MreC"/>
    <property type="match status" value="1"/>
</dbReference>
<evidence type="ECO:0000256" key="2">
    <source>
        <dbReference type="ARBA" id="ARBA00013855"/>
    </source>
</evidence>
<comment type="function">
    <text evidence="5">Involved in formation and maintenance of cell shape.</text>
</comment>
<keyword evidence="6" id="KW-0175">Coiled coil</keyword>
<name>A0A4Z0D3T0_9FIRM</name>
<dbReference type="PIRSF" id="PIRSF038471">
    <property type="entry name" value="MreC"/>
    <property type="match status" value="1"/>
</dbReference>
<dbReference type="OrthoDB" id="9792313at2"/>
<protein>
    <recommendedName>
        <fullName evidence="2 5">Cell shape-determining protein MreC</fullName>
    </recommendedName>
    <alternativeName>
        <fullName evidence="4 5">Cell shape protein MreC</fullName>
    </alternativeName>
</protein>
<dbReference type="Gene3D" id="2.40.10.340">
    <property type="entry name" value="Rod shape-determining protein MreC, domain 1"/>
    <property type="match status" value="1"/>
</dbReference>
<evidence type="ECO:0000256" key="1">
    <source>
        <dbReference type="ARBA" id="ARBA00009369"/>
    </source>
</evidence>
<dbReference type="Gene3D" id="2.40.10.350">
    <property type="entry name" value="Rod shape-determining protein MreC, domain 2"/>
    <property type="match status" value="1"/>
</dbReference>
<organism evidence="8 9">
    <name type="scientific">Soehngenia longivitae</name>
    <dbReference type="NCBI Taxonomy" id="2562294"/>
    <lineage>
        <taxon>Bacteria</taxon>
        <taxon>Bacillati</taxon>
        <taxon>Bacillota</taxon>
        <taxon>Tissierellia</taxon>
        <taxon>Tissierellales</taxon>
        <taxon>Tissierellaceae</taxon>
        <taxon>Soehngenia</taxon>
    </lineage>
</organism>
<dbReference type="GO" id="GO:0008360">
    <property type="term" value="P:regulation of cell shape"/>
    <property type="evidence" value="ECO:0007669"/>
    <property type="project" value="UniProtKB-KW"/>
</dbReference>
<evidence type="ECO:0000256" key="6">
    <source>
        <dbReference type="SAM" id="Coils"/>
    </source>
</evidence>
<dbReference type="PANTHER" id="PTHR34138">
    <property type="entry name" value="CELL SHAPE-DETERMINING PROTEIN MREC"/>
    <property type="match status" value="1"/>
</dbReference>
<feature type="coiled-coil region" evidence="6">
    <location>
        <begin position="69"/>
        <end position="96"/>
    </location>
</feature>
<comment type="caution">
    <text evidence="8">The sequence shown here is derived from an EMBL/GenBank/DDBJ whole genome shotgun (WGS) entry which is preliminary data.</text>
</comment>
<dbReference type="InterPro" id="IPR055342">
    <property type="entry name" value="MreC_beta-barrel_core"/>
</dbReference>
<comment type="similarity">
    <text evidence="1 5">Belongs to the MreC family.</text>
</comment>
<dbReference type="NCBIfam" id="TIGR00219">
    <property type="entry name" value="mreC"/>
    <property type="match status" value="1"/>
</dbReference>
<keyword evidence="3 5" id="KW-0133">Cell shape</keyword>
<dbReference type="InterPro" id="IPR042177">
    <property type="entry name" value="Cell/Rod_1"/>
</dbReference>
<reference evidence="8 9" key="1">
    <citation type="submission" date="2019-03" db="EMBL/GenBank/DDBJ databases">
        <title>Draft genome sequence data and analysis of a Fermenting Bacterium, Soehngenia longevitae strain 1933PT, isolated from petroleum reservoir in Azerbaijan.</title>
        <authorList>
            <person name="Grouzdev D.S."/>
            <person name="Bidzhieva S.K."/>
            <person name="Sokolova D.S."/>
            <person name="Tourova T.P."/>
            <person name="Poltaraus A.B."/>
            <person name="Nazina T.N."/>
        </authorList>
    </citation>
    <scope>NUCLEOTIDE SEQUENCE [LARGE SCALE GENOMIC DNA]</scope>
    <source>
        <strain evidence="8 9">1933P</strain>
    </source>
</reference>
<dbReference type="Proteomes" id="UP000298381">
    <property type="component" value="Unassembled WGS sequence"/>
</dbReference>
<dbReference type="RefSeq" id="WP_135271087.1">
    <property type="nucleotide sequence ID" value="NZ_SRIB01000007.1"/>
</dbReference>
<evidence type="ECO:0000313" key="9">
    <source>
        <dbReference type="Proteomes" id="UP000298381"/>
    </source>
</evidence>
<dbReference type="InterPro" id="IPR042175">
    <property type="entry name" value="Cell/Rod_MreC_2"/>
</dbReference>
<dbReference type="GO" id="GO:0005886">
    <property type="term" value="C:plasma membrane"/>
    <property type="evidence" value="ECO:0007669"/>
    <property type="project" value="TreeGrafter"/>
</dbReference>
<evidence type="ECO:0000256" key="5">
    <source>
        <dbReference type="PIRNR" id="PIRNR038471"/>
    </source>
</evidence>
<keyword evidence="9" id="KW-1185">Reference proteome</keyword>
<proteinExistence type="inferred from homology"/>